<evidence type="ECO:0000313" key="3">
    <source>
        <dbReference type="Proteomes" id="UP000000379"/>
    </source>
</evidence>
<dbReference type="HOGENOM" id="CLU_037787_0_1_0"/>
<dbReference type="Pfam" id="PF03417">
    <property type="entry name" value="AAT"/>
    <property type="match status" value="1"/>
</dbReference>
<dbReference type="PANTHER" id="PTHR34180:SF1">
    <property type="entry name" value="BETA-ALANYL-DOPAMINE_CARCININE HYDROLASE"/>
    <property type="match status" value="1"/>
</dbReference>
<dbReference type="InterPro" id="IPR005079">
    <property type="entry name" value="Peptidase_C45_hydrolase"/>
</dbReference>
<organism evidence="2 3">
    <name type="scientific">Truepera radiovictrix (strain DSM 17093 / CIP 108686 / LMG 22925 / RQ-24)</name>
    <dbReference type="NCBI Taxonomy" id="649638"/>
    <lineage>
        <taxon>Bacteria</taxon>
        <taxon>Thermotogati</taxon>
        <taxon>Deinococcota</taxon>
        <taxon>Deinococci</taxon>
        <taxon>Trueperales</taxon>
        <taxon>Trueperaceae</taxon>
        <taxon>Truepera</taxon>
    </lineage>
</organism>
<dbReference type="PANTHER" id="PTHR34180">
    <property type="entry name" value="PEPTIDASE C45"/>
    <property type="match status" value="1"/>
</dbReference>
<dbReference type="Gene3D" id="3.60.60.10">
    <property type="entry name" value="Penicillin V Acylase, Chain A"/>
    <property type="match status" value="1"/>
</dbReference>
<dbReference type="OrthoDB" id="8109453at2"/>
<gene>
    <name evidence="2" type="ordered locus">Trad_0058</name>
</gene>
<protein>
    <submittedName>
        <fullName evidence="2">Peptidase C45 acyl-coenzyme A:6-aminopenicillanic acid acyl-transferase</fullName>
    </submittedName>
</protein>
<dbReference type="InterPro" id="IPR047801">
    <property type="entry name" value="Peptidase_C45"/>
</dbReference>
<keyword evidence="3" id="KW-1185">Reference proteome</keyword>
<proteinExistence type="predicted"/>
<feature type="domain" description="Peptidase C45 hydrolase" evidence="1">
    <location>
        <begin position="137"/>
        <end position="351"/>
    </location>
</feature>
<evidence type="ECO:0000313" key="2">
    <source>
        <dbReference type="EMBL" id="ADI13201.1"/>
    </source>
</evidence>
<dbReference type="eggNOG" id="COG4927">
    <property type="taxonomic scope" value="Bacteria"/>
</dbReference>
<accession>D7CX77</accession>
<dbReference type="InterPro" id="IPR047794">
    <property type="entry name" value="C45_proenzyme-like"/>
</dbReference>
<dbReference type="EMBL" id="CP002049">
    <property type="protein sequence ID" value="ADI13201.1"/>
    <property type="molecule type" value="Genomic_DNA"/>
</dbReference>
<dbReference type="Proteomes" id="UP000000379">
    <property type="component" value="Chromosome"/>
</dbReference>
<dbReference type="RefSeq" id="WP_013176581.1">
    <property type="nucleotide sequence ID" value="NC_014221.1"/>
</dbReference>
<sequence>MTPRRIRVQELSGTPYQMGVQHGRAHRDTIRAFAEERVRLAGESAWAGRDVPREEVLALAEACVSAHRRYSPALTEELAGMAAATGLTLAELVVVGGFTDFIDTVYGAAKGAAAPSAADNCTAFLVPNARAALGSGFLGQTWDMHAGATPHVILLRGAPAGAPPFLAFSTVGCLGMIGMNALGVAVGINNLLGADGRVGVTWPFVVRQMLTCSEADEALEVLLEAPLAGAHNYLILDAAGRGFNVEATSTTHHVTPLAGEALVHTNHCLAGVTRAAERVRDPLSQASSERRLADAQALLSGDGITAEDLQALTRDERAICLRPAPPKFVETCGAAIMRPATGDFWAVWGLPSENAYEHFRV</sequence>
<dbReference type="KEGG" id="tra:Trad_0058"/>
<dbReference type="NCBIfam" id="NF040521">
    <property type="entry name" value="C45_proenzyme"/>
    <property type="match status" value="1"/>
</dbReference>
<evidence type="ECO:0000259" key="1">
    <source>
        <dbReference type="Pfam" id="PF03417"/>
    </source>
</evidence>
<dbReference type="AlphaFoldDB" id="D7CX77"/>
<reference evidence="3" key="1">
    <citation type="submission" date="2010-05" db="EMBL/GenBank/DDBJ databases">
        <title>The complete genome of Truepera radiovictris DSM 17093.</title>
        <authorList>
            <consortium name="US DOE Joint Genome Institute (JGI-PGF)"/>
            <person name="Lucas S."/>
            <person name="Copeland A."/>
            <person name="Lapidus A."/>
            <person name="Glavina del Rio T."/>
            <person name="Dalin E."/>
            <person name="Tice H."/>
            <person name="Bruce D."/>
            <person name="Goodwin L."/>
            <person name="Pitluck S."/>
            <person name="Kyrpides N."/>
            <person name="Mavromatis K."/>
            <person name="Ovchinnikova G."/>
            <person name="Munk A.C."/>
            <person name="Detter J.C."/>
            <person name="Han C."/>
            <person name="Tapia R."/>
            <person name="Land M."/>
            <person name="Hauser L."/>
            <person name="Markowitz V."/>
            <person name="Cheng J.-F."/>
            <person name="Hugenholtz P."/>
            <person name="Woyke T."/>
            <person name="Wu D."/>
            <person name="Tindall B."/>
            <person name="Pomrenke H.G."/>
            <person name="Brambilla E."/>
            <person name="Klenk H.-P."/>
            <person name="Eisen J.A."/>
        </authorList>
    </citation>
    <scope>NUCLEOTIDE SEQUENCE [LARGE SCALE GENOMIC DNA]</scope>
    <source>
        <strain evidence="3">DSM 17093 / CIP 108686 / LMG 22925 / RQ-24</strain>
    </source>
</reference>
<dbReference type="Gene3D" id="1.10.10.2120">
    <property type="match status" value="1"/>
</dbReference>
<dbReference type="STRING" id="649638.Trad_0058"/>
<reference evidence="2 3" key="2">
    <citation type="journal article" date="2011" name="Stand. Genomic Sci.">
        <title>Complete genome sequence of Truepera radiovictrix type strain (RQ-24).</title>
        <authorList>
            <person name="Ivanova N."/>
            <person name="Rohde C."/>
            <person name="Munk C."/>
            <person name="Nolan M."/>
            <person name="Lucas S."/>
            <person name="Del Rio T.G."/>
            <person name="Tice H."/>
            <person name="Deshpande S."/>
            <person name="Cheng J.F."/>
            <person name="Tapia R."/>
            <person name="Han C."/>
            <person name="Goodwin L."/>
            <person name="Pitluck S."/>
            <person name="Liolios K."/>
            <person name="Mavromatis K."/>
            <person name="Mikhailova N."/>
            <person name="Pati A."/>
            <person name="Chen A."/>
            <person name="Palaniappan K."/>
            <person name="Land M."/>
            <person name="Hauser L."/>
            <person name="Chang Y.J."/>
            <person name="Jeffries C.D."/>
            <person name="Brambilla E."/>
            <person name="Rohde M."/>
            <person name="Goker M."/>
            <person name="Tindall B.J."/>
            <person name="Woyke T."/>
            <person name="Bristow J."/>
            <person name="Eisen J.A."/>
            <person name="Markowitz V."/>
            <person name="Hugenholtz P."/>
            <person name="Kyrpides N.C."/>
            <person name="Klenk H.P."/>
            <person name="Lapidus A."/>
        </authorList>
    </citation>
    <scope>NUCLEOTIDE SEQUENCE [LARGE SCALE GENOMIC DNA]</scope>
    <source>
        <strain evidence="3">DSM 17093 / CIP 108686 / LMG 22925 / RQ-24</strain>
    </source>
</reference>
<name>D7CX77_TRURR</name>